<evidence type="ECO:0000313" key="3">
    <source>
        <dbReference type="Proteomes" id="UP001300496"/>
    </source>
</evidence>
<comment type="caution">
    <text evidence="2">The sequence shown here is derived from an EMBL/GenBank/DDBJ whole genome shotgun (WGS) entry which is preliminary data.</text>
</comment>
<keyword evidence="3" id="KW-1185">Reference proteome</keyword>
<evidence type="ECO:0000256" key="1">
    <source>
        <dbReference type="SAM" id="Phobius"/>
    </source>
</evidence>
<dbReference type="EMBL" id="JAODOR010000009">
    <property type="protein sequence ID" value="MCT9002194.1"/>
    <property type="molecule type" value="Genomic_DNA"/>
</dbReference>
<feature type="transmembrane region" description="Helical" evidence="1">
    <location>
        <begin position="73"/>
        <end position="94"/>
    </location>
</feature>
<evidence type="ECO:0000313" key="2">
    <source>
        <dbReference type="EMBL" id="MCT9002194.1"/>
    </source>
</evidence>
<reference evidence="2 3" key="1">
    <citation type="journal article" date="2024" name="Int. J. Syst. Evol. Microbiol.">
        <title>Microbacterium memoriense sp. nov., a member of the Actinomycetota from marine beach sediment of the north coast of Portugal.</title>
        <authorList>
            <person name="Santos J.D.N.D."/>
            <person name="Klimek D."/>
            <person name="Calusinska M."/>
            <person name="Lobo-da-Cunha A."/>
            <person name="Catita J."/>
            <person name="Goncalves H."/>
            <person name="Gonzalez I."/>
            <person name="Lage O.M."/>
        </authorList>
    </citation>
    <scope>NUCLEOTIDE SEQUENCE [LARGE SCALE GENOMIC DNA]</scope>
    <source>
        <strain evidence="2 3">PMIC_1C1B</strain>
    </source>
</reference>
<feature type="transmembrane region" description="Helical" evidence="1">
    <location>
        <begin position="45"/>
        <end position="66"/>
    </location>
</feature>
<keyword evidence="1" id="KW-1133">Transmembrane helix</keyword>
<organism evidence="2 3">
    <name type="scientific">Microbacterium memoriense</name>
    <dbReference type="NCBI Taxonomy" id="2978350"/>
    <lineage>
        <taxon>Bacteria</taxon>
        <taxon>Bacillati</taxon>
        <taxon>Actinomycetota</taxon>
        <taxon>Actinomycetes</taxon>
        <taxon>Micrococcales</taxon>
        <taxon>Microbacteriaceae</taxon>
        <taxon>Microbacterium</taxon>
    </lineage>
</organism>
<sequence>MLIAQGALMELSVVIGVVALLALGVPQGSITDRVDIFALPYLNEHLYLMMAMSGVFGVLRITGAIAMARNRMWGLVLSLFNCGVTLVLMIFLLPPGLLDGILTGTALVLILSGWLQLRPIVDRAEPTEQTGRNSDPKLLVP</sequence>
<keyword evidence="1" id="KW-0472">Membrane</keyword>
<dbReference type="Proteomes" id="UP001300496">
    <property type="component" value="Unassembled WGS sequence"/>
</dbReference>
<name>A0ABT2PC59_9MICO</name>
<dbReference type="RefSeq" id="WP_261606738.1">
    <property type="nucleotide sequence ID" value="NZ_JAODOR010000009.1"/>
</dbReference>
<protein>
    <recommendedName>
        <fullName evidence="4">DUF2127 domain-containing protein</fullName>
    </recommendedName>
</protein>
<gene>
    <name evidence="2" type="ORF">N4R40_07445</name>
</gene>
<accession>A0ABT2PC59</accession>
<feature type="transmembrane region" description="Helical" evidence="1">
    <location>
        <begin position="100"/>
        <end position="117"/>
    </location>
</feature>
<evidence type="ECO:0008006" key="4">
    <source>
        <dbReference type="Google" id="ProtNLM"/>
    </source>
</evidence>
<proteinExistence type="predicted"/>
<keyword evidence="1" id="KW-0812">Transmembrane</keyword>
<feature type="transmembrane region" description="Helical" evidence="1">
    <location>
        <begin position="7"/>
        <end position="25"/>
    </location>
</feature>